<dbReference type="RefSeq" id="WP_175010927.1">
    <property type="nucleotide sequence ID" value="NZ_CABVQN010000003.1"/>
</dbReference>
<dbReference type="AlphaFoldDB" id="A0A6P2UYZ1"/>
<accession>A0A6P2UYZ1</accession>
<protein>
    <submittedName>
        <fullName evidence="1">Uncharacterized protein</fullName>
    </submittedName>
</protein>
<reference evidence="1 2" key="1">
    <citation type="submission" date="2019-09" db="EMBL/GenBank/DDBJ databases">
        <authorList>
            <person name="Depoorter E."/>
        </authorList>
    </citation>
    <scope>NUCLEOTIDE SEQUENCE [LARGE SCALE GENOMIC DNA]</scope>
    <source>
        <strain evidence="1">R-39750</strain>
    </source>
</reference>
<proteinExistence type="predicted"/>
<evidence type="ECO:0000313" key="2">
    <source>
        <dbReference type="Proteomes" id="UP000494110"/>
    </source>
</evidence>
<sequence length="206" mass="23627">MSLLKVNPGDIIGIPAEKDAVWGFVLGRIIMTGVVTWIEVFSEFSTNFQIDEKEIAQRDFSSRARLFDPVYVALDFGKYFGKVKWPILGVAPSYTPEQSNFSDIEFEGDSYQELGIYYKEFAEHTEVGGLRRNLEDRTIYSNPQLVRRINLYLSGYFEKGTPWNSRVVKSVIDKEGMEWWVAGINSCNDKADAVALEFKERGKRRP</sequence>
<gene>
    <name evidence="1" type="ORF">BLA39750_00750</name>
</gene>
<dbReference type="EMBL" id="CABVQN010000003">
    <property type="protein sequence ID" value="VWC74109.1"/>
    <property type="molecule type" value="Genomic_DNA"/>
</dbReference>
<organism evidence="1 2">
    <name type="scientific">Burkholderia lata (strain ATCC 17760 / DSM 23089 / LMG 22485 / NCIMB 9086 / R18194 / 383)</name>
    <dbReference type="NCBI Taxonomy" id="482957"/>
    <lineage>
        <taxon>Bacteria</taxon>
        <taxon>Pseudomonadati</taxon>
        <taxon>Pseudomonadota</taxon>
        <taxon>Betaproteobacteria</taxon>
        <taxon>Burkholderiales</taxon>
        <taxon>Burkholderiaceae</taxon>
        <taxon>Burkholderia</taxon>
        <taxon>Burkholderia cepacia complex</taxon>
    </lineage>
</organism>
<evidence type="ECO:0000313" key="1">
    <source>
        <dbReference type="EMBL" id="VWC74109.1"/>
    </source>
</evidence>
<dbReference type="Proteomes" id="UP000494110">
    <property type="component" value="Unassembled WGS sequence"/>
</dbReference>
<name>A0A6P2UYZ1_BURL3</name>